<dbReference type="EMBL" id="FR872616">
    <property type="protein sequence ID" value="CCB90460.1"/>
    <property type="molecule type" value="Genomic_DNA"/>
</dbReference>
<gene>
    <name evidence="1" type="ORF">WCH_BB07760</name>
</gene>
<dbReference type="GO" id="GO:0051539">
    <property type="term" value="F:4 iron, 4 sulfur cluster binding"/>
    <property type="evidence" value="ECO:0007669"/>
    <property type="project" value="TreeGrafter"/>
</dbReference>
<dbReference type="AlphaFoldDB" id="F8LAF0"/>
<dbReference type="InterPro" id="IPR049539">
    <property type="entry name" value="SPL"/>
</dbReference>
<dbReference type="PANTHER" id="PTHR37822:SF2">
    <property type="entry name" value="SPORE PHOTOPRODUCT LYASE"/>
    <property type="match status" value="1"/>
</dbReference>
<dbReference type="GO" id="GO:1904047">
    <property type="term" value="F:S-adenosyl-L-methionine binding"/>
    <property type="evidence" value="ECO:0007669"/>
    <property type="project" value="TreeGrafter"/>
</dbReference>
<dbReference type="GO" id="GO:0003913">
    <property type="term" value="F:DNA photolyase activity"/>
    <property type="evidence" value="ECO:0007669"/>
    <property type="project" value="TreeGrafter"/>
</dbReference>
<keyword evidence="1" id="KW-0456">Lyase</keyword>
<dbReference type="Pfam" id="PF20903">
    <property type="entry name" value="SPL"/>
    <property type="match status" value="1"/>
</dbReference>
<evidence type="ECO:0000313" key="1">
    <source>
        <dbReference type="EMBL" id="CCB90460.1"/>
    </source>
</evidence>
<dbReference type="GO" id="GO:0042601">
    <property type="term" value="C:endospore-forming forespore"/>
    <property type="evidence" value="ECO:0007669"/>
    <property type="project" value="TreeGrafter"/>
</dbReference>
<proteinExistence type="predicted"/>
<protein>
    <submittedName>
        <fullName evidence="1">Putative DNA repair photolyase</fullName>
        <ecNumber evidence="1">4.1.99.-</ecNumber>
    </submittedName>
</protein>
<dbReference type="EC" id="4.1.99.-" evidence="1"/>
<accession>F8LAF0</accession>
<sequence length="330" mass="38940">MFHAIYYEEEIREHPRTRRLLEKYSDLPHIPCERYGEVFNRKAQNFRIQKQKPALILAKKHGNLTLPTPKGYGIGDQHNYYFSHMLNCIFDCRYCFLQGMYRSAHYVLFVNFEDFFDALKEKLVKHTGEKVSFFSGYDCDSLALEPVTRFVENSLPFFSGHPQATLELRTKSTQIQFLLKHNPLPNVVTAMTLTPKRIAAELEHRAPPLHRRLEALRKLQEQGWKIGLRLDPVIYCEDWREEYDAFYQELFSAISLKGLHSVSLGAFRVPRNIFKKMARLYPEEKLFAHSLEENQEIVSYKEKIEKEMTSFCTNKIMNHIPKEIFYPCCP</sequence>
<name>F8LAF0_9BACT</name>
<organism evidence="1">
    <name type="scientific">Waddlia chondrophila 2032/99</name>
    <dbReference type="NCBI Taxonomy" id="765953"/>
    <lineage>
        <taxon>Bacteria</taxon>
        <taxon>Pseudomonadati</taxon>
        <taxon>Chlamydiota</taxon>
        <taxon>Chlamydiia</taxon>
        <taxon>Parachlamydiales</taxon>
        <taxon>Waddliaceae</taxon>
        <taxon>Waddlia</taxon>
    </lineage>
</organism>
<reference evidence="1" key="1">
    <citation type="submission" date="2011-05" db="EMBL/GenBank/DDBJ databases">
        <title>Unity in variety -- the pan-genome of the Chlamydiae.</title>
        <authorList>
            <person name="Collingro A."/>
            <person name="Tischler P."/>
            <person name="Weinmaier T."/>
            <person name="Penz T."/>
            <person name="Heinz E."/>
            <person name="Brunham R.C."/>
            <person name="Read T.D."/>
            <person name="Bavoil P.M."/>
            <person name="Sachse K."/>
            <person name="Kahane S."/>
            <person name="Friedman M.G."/>
            <person name="Rattei T."/>
            <person name="Myers G.S.A."/>
            <person name="Horn M."/>
        </authorList>
    </citation>
    <scope>NUCLEOTIDE SEQUENCE</scope>
    <source>
        <strain evidence="1">2032/99</strain>
    </source>
</reference>
<dbReference type="PANTHER" id="PTHR37822">
    <property type="entry name" value="SPORE PHOTOPRODUCT LYASE-RELATED"/>
    <property type="match status" value="1"/>
</dbReference>
<dbReference type="Gene3D" id="3.80.30.30">
    <property type="match status" value="1"/>
</dbReference>
<dbReference type="Gene3D" id="3.40.50.12110">
    <property type="match status" value="1"/>
</dbReference>